<accession>A0A0K1PVM5</accession>
<reference evidence="1 2" key="1">
    <citation type="submission" date="2015-08" db="EMBL/GenBank/DDBJ databases">
        <authorList>
            <person name="Babu N.S."/>
            <person name="Beckwith C.J."/>
            <person name="Beseler K.G."/>
            <person name="Brison A."/>
            <person name="Carone J.V."/>
            <person name="Caskin T.P."/>
            <person name="Diamond M."/>
            <person name="Durham M.E."/>
            <person name="Foxe J.M."/>
            <person name="Go M."/>
            <person name="Henderson B.A."/>
            <person name="Jones I.B."/>
            <person name="McGettigan J.A."/>
            <person name="Micheletti S.J."/>
            <person name="Nasrallah M.E."/>
            <person name="Ortiz D."/>
            <person name="Piller C.R."/>
            <person name="Privatt S.R."/>
            <person name="Schneider S.L."/>
            <person name="Sharp S."/>
            <person name="Smith T.C."/>
            <person name="Stanton J.D."/>
            <person name="Ullery H.E."/>
            <person name="Wilson R.J."/>
            <person name="Serrano M.G."/>
            <person name="Buck G."/>
            <person name="Lee V."/>
            <person name="Wang Y."/>
            <person name="Carvalho R."/>
            <person name="Voegtly L."/>
            <person name="Shi R."/>
            <person name="Duckworth R."/>
            <person name="Johnson A."/>
            <person name="Loviza R."/>
            <person name="Walstead R."/>
            <person name="Shah Z."/>
            <person name="Kiflezghi M."/>
            <person name="Wade K."/>
            <person name="Ball S.L."/>
            <person name="Bradley K.W."/>
            <person name="Asai D.J."/>
            <person name="Bowman C.A."/>
            <person name="Russell D.A."/>
            <person name="Pope W.H."/>
            <person name="Jacobs-Sera D."/>
            <person name="Hendrix R.W."/>
            <person name="Hatfull G.F."/>
        </authorList>
    </citation>
    <scope>NUCLEOTIDE SEQUENCE [LARGE SCALE GENOMIC DNA]</scope>
    <source>
        <strain evidence="1 2">DSM 27648</strain>
    </source>
</reference>
<sequence>MTDAALAFRDDPNDASILLNARCGKVDDSTPLVALTNHLLIGSTEREIGSQAVEPFDNREALHTKMRAKWDGVPMALDLFVLKKDGCVYDFVYTASPASFEGGAPAFEQFVRGFRTLPGSGVVDG</sequence>
<proteinExistence type="predicted"/>
<evidence type="ECO:0000313" key="1">
    <source>
        <dbReference type="EMBL" id="AKU97583.1"/>
    </source>
</evidence>
<gene>
    <name evidence="1" type="ORF">AKJ09_04247</name>
</gene>
<protein>
    <submittedName>
        <fullName evidence="1">Uncharacterized protein</fullName>
    </submittedName>
</protein>
<evidence type="ECO:0000313" key="2">
    <source>
        <dbReference type="Proteomes" id="UP000064967"/>
    </source>
</evidence>
<dbReference type="AlphaFoldDB" id="A0A0K1PVM5"/>
<name>A0A0K1PVM5_9BACT</name>
<organism evidence="1 2">
    <name type="scientific">Labilithrix luteola</name>
    <dbReference type="NCBI Taxonomy" id="1391654"/>
    <lineage>
        <taxon>Bacteria</taxon>
        <taxon>Pseudomonadati</taxon>
        <taxon>Myxococcota</taxon>
        <taxon>Polyangia</taxon>
        <taxon>Polyangiales</taxon>
        <taxon>Labilitrichaceae</taxon>
        <taxon>Labilithrix</taxon>
    </lineage>
</organism>
<dbReference type="Proteomes" id="UP000064967">
    <property type="component" value="Chromosome"/>
</dbReference>
<dbReference type="STRING" id="1391654.AKJ09_04247"/>
<dbReference type="EMBL" id="CP012333">
    <property type="protein sequence ID" value="AKU97583.1"/>
    <property type="molecule type" value="Genomic_DNA"/>
</dbReference>
<dbReference type="KEGG" id="llu:AKJ09_04247"/>
<dbReference type="PATRIC" id="fig|1391654.3.peg.4303"/>
<keyword evidence="2" id="KW-1185">Reference proteome</keyword>